<evidence type="ECO:0000313" key="20">
    <source>
        <dbReference type="Proteomes" id="UP000287969"/>
    </source>
</evidence>
<evidence type="ECO:0000256" key="6">
    <source>
        <dbReference type="ARBA" id="ARBA00022630"/>
    </source>
</evidence>
<evidence type="ECO:0000256" key="1">
    <source>
        <dbReference type="ARBA" id="ARBA00004496"/>
    </source>
</evidence>
<evidence type="ECO:0000256" key="12">
    <source>
        <dbReference type="ARBA" id="ARBA00049187"/>
    </source>
</evidence>
<dbReference type="InterPro" id="IPR023753">
    <property type="entry name" value="FAD/NAD-binding_dom"/>
</dbReference>
<dbReference type="Gene3D" id="3.50.50.60">
    <property type="entry name" value="FAD/NAD(P)-binding domain"/>
    <property type="match status" value="2"/>
</dbReference>
<dbReference type="KEGG" id="spoa:EQM13_02510"/>
<dbReference type="Pfam" id="PF07992">
    <property type="entry name" value="Pyr_redox_2"/>
    <property type="match status" value="1"/>
</dbReference>
<feature type="binding site" evidence="14">
    <location>
        <begin position="141"/>
        <end position="143"/>
    </location>
    <ligand>
        <name>FAD</name>
        <dbReference type="ChEBI" id="CHEBI:57692"/>
    </ligand>
</feature>
<dbReference type="PROSITE" id="PS00076">
    <property type="entry name" value="PYRIDINE_REDOX_1"/>
    <property type="match status" value="1"/>
</dbReference>
<evidence type="ECO:0000256" key="3">
    <source>
        <dbReference type="ARBA" id="ARBA00012608"/>
    </source>
</evidence>
<dbReference type="InterPro" id="IPR001100">
    <property type="entry name" value="Pyr_nuc-diS_OxRdtase"/>
</dbReference>
<comment type="cofactor">
    <cofactor evidence="14 16">
        <name>FAD</name>
        <dbReference type="ChEBI" id="CHEBI:57692"/>
    </cofactor>
    <text evidence="14 16">Binds 1 FAD per subunit.</text>
</comment>
<accession>A0A410Q947</accession>
<proteinExistence type="inferred from homology"/>
<dbReference type="GO" id="GO:0006103">
    <property type="term" value="P:2-oxoglutarate metabolic process"/>
    <property type="evidence" value="ECO:0007669"/>
    <property type="project" value="TreeGrafter"/>
</dbReference>
<feature type="binding site" evidence="14">
    <location>
        <begin position="178"/>
        <end position="185"/>
    </location>
    <ligand>
        <name>NAD(+)</name>
        <dbReference type="ChEBI" id="CHEBI:57540"/>
    </ligand>
</feature>
<dbReference type="AlphaFoldDB" id="A0A410Q947"/>
<evidence type="ECO:0000256" key="4">
    <source>
        <dbReference type="ARBA" id="ARBA00016961"/>
    </source>
</evidence>
<sequence>MEKDVVVIGGGPAGYAAAIRTAQMGGTSLLIEKNNLGGTCLNEGCIPTKVLYRNAEILKTLKNIENFGIHVDGYSIDIEKIQERKNNVIDKLRNGILQLLKKNKVEVLYGIGKIQDKNTVEVILNNGEIRNIRTKNIVIATGSTSARLPIEGSNNPQIFNNKTLLDFNKVSKSLFIIGGGVIGMEFANIFNEMGSEVTVAEFMPAILQQVDEDLIKRYKILAKKRGIHIHTSVKINKIEKDEKEFIITGENKDGEVIFKSEDVLLAAGRTPNLRRLNIEEMGINFDKKGIKVDERYMTNIPGIYAVGDVNGISMLAHSGSYQGIQVAERIMGNEDTLILPPIPSCIFVFPEISSVGITEKEAKDKGIKYKTSKFMFGGNGKALAMGEEEGLIKIIADSEDDTILGVHIMGAHASDLIHEGMIAVYKKMKCSEFSHTIHAHPTLSEVLSEAIMTVNKESIYS</sequence>
<keyword evidence="5" id="KW-0963">Cytoplasm</keyword>
<feature type="domain" description="FAD/NAD(P)-binding" evidence="18">
    <location>
        <begin position="3"/>
        <end position="323"/>
    </location>
</feature>
<keyword evidence="8 16" id="KW-0560">Oxidoreductase</keyword>
<evidence type="ECO:0000313" key="19">
    <source>
        <dbReference type="EMBL" id="QAT60525.1"/>
    </source>
</evidence>
<evidence type="ECO:0000256" key="16">
    <source>
        <dbReference type="RuleBase" id="RU003692"/>
    </source>
</evidence>
<evidence type="ECO:0000256" key="15">
    <source>
        <dbReference type="PIRSR" id="PIRSR000350-4"/>
    </source>
</evidence>
<evidence type="ECO:0000256" key="2">
    <source>
        <dbReference type="ARBA" id="ARBA00007532"/>
    </source>
</evidence>
<protein>
    <recommendedName>
        <fullName evidence="4 16">Dihydrolipoyl dehydrogenase</fullName>
        <ecNumber evidence="3 16">1.8.1.4</ecNumber>
    </recommendedName>
</protein>
<feature type="disulfide bond" description="Redox-active" evidence="15">
    <location>
        <begin position="40"/>
        <end position="45"/>
    </location>
</feature>
<feature type="active site" description="Proton acceptor" evidence="13">
    <location>
        <position position="440"/>
    </location>
</feature>
<comment type="miscellaneous">
    <text evidence="16">The active site is a redox-active disulfide bond.</text>
</comment>
<gene>
    <name evidence="19" type="primary">lpdA</name>
    <name evidence="19" type="ORF">EQM13_02510</name>
</gene>
<feature type="domain" description="Pyridine nucleotide-disulphide oxidoreductase dimerisation" evidence="17">
    <location>
        <begin position="342"/>
        <end position="450"/>
    </location>
</feature>
<dbReference type="OrthoDB" id="9800167at2"/>
<evidence type="ECO:0000256" key="9">
    <source>
        <dbReference type="ARBA" id="ARBA00023027"/>
    </source>
</evidence>
<keyword evidence="20" id="KW-1185">Reference proteome</keyword>
<dbReference type="InterPro" id="IPR004099">
    <property type="entry name" value="Pyr_nucl-diS_OxRdtase_dimer"/>
</dbReference>
<evidence type="ECO:0000256" key="7">
    <source>
        <dbReference type="ARBA" id="ARBA00022827"/>
    </source>
</evidence>
<reference evidence="20" key="1">
    <citation type="submission" date="2019-01" db="EMBL/GenBank/DDBJ databases">
        <title>Draft genomes of a novel of Sporanaerobacter strains.</title>
        <authorList>
            <person name="Ma S."/>
        </authorList>
    </citation>
    <scope>NUCLEOTIDE SEQUENCE [LARGE SCALE GENOMIC DNA]</scope>
    <source>
        <strain evidence="20">NJN-17</strain>
    </source>
</reference>
<keyword evidence="7 14" id="KW-0274">FAD</keyword>
<dbReference type="InterPro" id="IPR006258">
    <property type="entry name" value="Lipoamide_DH"/>
</dbReference>
<dbReference type="InterPro" id="IPR050151">
    <property type="entry name" value="Class-I_Pyr_Nuc-Dis_Oxidored"/>
</dbReference>
<dbReference type="InterPro" id="IPR036188">
    <property type="entry name" value="FAD/NAD-bd_sf"/>
</dbReference>
<keyword evidence="6 16" id="KW-0285">Flavoprotein</keyword>
<evidence type="ECO:0000256" key="11">
    <source>
        <dbReference type="ARBA" id="ARBA00023284"/>
    </source>
</evidence>
<dbReference type="EC" id="1.8.1.4" evidence="3 16"/>
<dbReference type="EMBL" id="CP035282">
    <property type="protein sequence ID" value="QAT60525.1"/>
    <property type="molecule type" value="Genomic_DNA"/>
</dbReference>
<dbReference type="Gene3D" id="3.30.390.30">
    <property type="match status" value="1"/>
</dbReference>
<dbReference type="Proteomes" id="UP000287969">
    <property type="component" value="Chromosome"/>
</dbReference>
<dbReference type="PIRSF" id="PIRSF000350">
    <property type="entry name" value="Mercury_reductase_MerA"/>
    <property type="match status" value="1"/>
</dbReference>
<dbReference type="Pfam" id="PF02852">
    <property type="entry name" value="Pyr_redox_dim"/>
    <property type="match status" value="1"/>
</dbReference>
<keyword evidence="10" id="KW-1015">Disulfide bond</keyword>
<evidence type="ECO:0000259" key="17">
    <source>
        <dbReference type="Pfam" id="PF02852"/>
    </source>
</evidence>
<dbReference type="InterPro" id="IPR012999">
    <property type="entry name" value="Pyr_OxRdtase_I_AS"/>
</dbReference>
<dbReference type="PRINTS" id="PR00411">
    <property type="entry name" value="PNDRDTASEI"/>
</dbReference>
<evidence type="ECO:0000256" key="14">
    <source>
        <dbReference type="PIRSR" id="PIRSR000350-3"/>
    </source>
</evidence>
<feature type="binding site" evidence="14">
    <location>
        <position position="49"/>
    </location>
    <ligand>
        <name>FAD</name>
        <dbReference type="ChEBI" id="CHEBI:57692"/>
    </ligand>
</feature>
<evidence type="ECO:0000259" key="18">
    <source>
        <dbReference type="Pfam" id="PF07992"/>
    </source>
</evidence>
<comment type="subcellular location">
    <subcellularLocation>
        <location evidence="1">Cytoplasm</location>
    </subcellularLocation>
</comment>
<evidence type="ECO:0000256" key="13">
    <source>
        <dbReference type="PIRSR" id="PIRSR000350-2"/>
    </source>
</evidence>
<evidence type="ECO:0000256" key="5">
    <source>
        <dbReference type="ARBA" id="ARBA00022490"/>
    </source>
</evidence>
<evidence type="ECO:0000256" key="10">
    <source>
        <dbReference type="ARBA" id="ARBA00023157"/>
    </source>
</evidence>
<comment type="catalytic activity">
    <reaction evidence="12 16">
        <text>N(6)-[(R)-dihydrolipoyl]-L-lysyl-[protein] + NAD(+) = N(6)-[(R)-lipoyl]-L-lysyl-[protein] + NADH + H(+)</text>
        <dbReference type="Rhea" id="RHEA:15045"/>
        <dbReference type="Rhea" id="RHEA-COMP:10474"/>
        <dbReference type="Rhea" id="RHEA-COMP:10475"/>
        <dbReference type="ChEBI" id="CHEBI:15378"/>
        <dbReference type="ChEBI" id="CHEBI:57540"/>
        <dbReference type="ChEBI" id="CHEBI:57945"/>
        <dbReference type="ChEBI" id="CHEBI:83099"/>
        <dbReference type="ChEBI" id="CHEBI:83100"/>
        <dbReference type="EC" id="1.8.1.4"/>
    </reaction>
</comment>
<dbReference type="InterPro" id="IPR016156">
    <property type="entry name" value="FAD/NAD-linked_Rdtase_dimer_sf"/>
</dbReference>
<dbReference type="FunFam" id="3.30.390.30:FF:000001">
    <property type="entry name" value="Dihydrolipoyl dehydrogenase"/>
    <property type="match status" value="1"/>
</dbReference>
<comment type="similarity">
    <text evidence="2 16">Belongs to the class-I pyridine nucleotide-disulfide oxidoreductase family.</text>
</comment>
<organism evidence="19 20">
    <name type="scientific">Acidilutibacter cellobiosedens</name>
    <dbReference type="NCBI Taxonomy" id="2507161"/>
    <lineage>
        <taxon>Bacteria</taxon>
        <taxon>Bacillati</taxon>
        <taxon>Bacillota</taxon>
        <taxon>Tissierellia</taxon>
        <taxon>Tissierellales</taxon>
        <taxon>Acidilutibacteraceae</taxon>
        <taxon>Acidilutibacter</taxon>
    </lineage>
</organism>
<dbReference type="SUPFAM" id="SSF51905">
    <property type="entry name" value="FAD/NAD(P)-binding domain"/>
    <property type="match status" value="1"/>
</dbReference>
<dbReference type="GO" id="GO:0005737">
    <property type="term" value="C:cytoplasm"/>
    <property type="evidence" value="ECO:0007669"/>
    <property type="project" value="UniProtKB-SubCell"/>
</dbReference>
<dbReference type="PANTHER" id="PTHR22912:SF217">
    <property type="entry name" value="DIHYDROLIPOYL DEHYDROGENASE"/>
    <property type="match status" value="1"/>
</dbReference>
<evidence type="ECO:0000256" key="8">
    <source>
        <dbReference type="ARBA" id="ARBA00023002"/>
    </source>
</evidence>
<feature type="binding site" evidence="14">
    <location>
        <position position="112"/>
    </location>
    <ligand>
        <name>FAD</name>
        <dbReference type="ChEBI" id="CHEBI:57692"/>
    </ligand>
</feature>
<dbReference type="RefSeq" id="WP_083381810.1">
    <property type="nucleotide sequence ID" value="NZ_CP035282.1"/>
</dbReference>
<feature type="binding site" evidence="14">
    <location>
        <position position="268"/>
    </location>
    <ligand>
        <name>NAD(+)</name>
        <dbReference type="ChEBI" id="CHEBI:57540"/>
    </ligand>
</feature>
<feature type="binding site" evidence="14">
    <location>
        <position position="201"/>
    </location>
    <ligand>
        <name>NAD(+)</name>
        <dbReference type="ChEBI" id="CHEBI:57540"/>
    </ligand>
</feature>
<dbReference type="PANTHER" id="PTHR22912">
    <property type="entry name" value="DISULFIDE OXIDOREDUCTASE"/>
    <property type="match status" value="1"/>
</dbReference>
<keyword evidence="11 16" id="KW-0676">Redox-active center</keyword>
<dbReference type="GO" id="GO:0004148">
    <property type="term" value="F:dihydrolipoyl dehydrogenase (NADH) activity"/>
    <property type="evidence" value="ECO:0007669"/>
    <property type="project" value="UniProtKB-EC"/>
</dbReference>
<dbReference type="SUPFAM" id="SSF55424">
    <property type="entry name" value="FAD/NAD-linked reductases, dimerisation (C-terminal) domain"/>
    <property type="match status" value="1"/>
</dbReference>
<feature type="binding site" evidence="14">
    <location>
        <position position="308"/>
    </location>
    <ligand>
        <name>FAD</name>
        <dbReference type="ChEBI" id="CHEBI:57692"/>
    </ligand>
</feature>
<keyword evidence="9 14" id="KW-0520">NAD</keyword>
<keyword evidence="14" id="KW-0547">Nucleotide-binding</keyword>
<name>A0A410Q947_9FIRM</name>
<dbReference type="GO" id="GO:0050660">
    <property type="term" value="F:flavin adenine dinucleotide binding"/>
    <property type="evidence" value="ECO:0007669"/>
    <property type="project" value="InterPro"/>
</dbReference>
<dbReference type="PRINTS" id="PR00368">
    <property type="entry name" value="FADPNR"/>
</dbReference>
<dbReference type="NCBIfam" id="TIGR01350">
    <property type="entry name" value="lipoamide_DH"/>
    <property type="match status" value="1"/>
</dbReference>
<feature type="binding site" evidence="14">
    <location>
        <begin position="314"/>
        <end position="317"/>
    </location>
    <ligand>
        <name>FAD</name>
        <dbReference type="ChEBI" id="CHEBI:57692"/>
    </ligand>
</feature>